<evidence type="ECO:0000256" key="2">
    <source>
        <dbReference type="ARBA" id="ARBA00010183"/>
    </source>
</evidence>
<dbReference type="PANTHER" id="PTHR11207">
    <property type="entry name" value="RIBONUCLEASE III"/>
    <property type="match status" value="1"/>
</dbReference>
<accession>A0ABT7V1F3</accession>
<dbReference type="SUPFAM" id="SSF54768">
    <property type="entry name" value="dsRNA-binding domain-like"/>
    <property type="match status" value="1"/>
</dbReference>
<evidence type="ECO:0000256" key="8">
    <source>
        <dbReference type="HAMAP-Rule" id="MF_00104"/>
    </source>
</evidence>
<evidence type="ECO:0000259" key="9">
    <source>
        <dbReference type="PROSITE" id="PS50137"/>
    </source>
</evidence>
<reference evidence="12" key="2">
    <citation type="submission" date="2023-06" db="EMBL/GenBank/DDBJ databases">
        <title>Identification and characterization of horizontal gene transfer across gut microbiota members of farm animals based on homology search.</title>
        <authorList>
            <person name="Zeman M."/>
            <person name="Kubasova T."/>
            <person name="Jahodarova E."/>
            <person name="Nykrynova M."/>
            <person name="Rychlik I."/>
        </authorList>
    </citation>
    <scope>NUCLEOTIDE SEQUENCE [LARGE SCALE GENOMIC DNA]</scope>
    <source>
        <strain evidence="12">153_Feed</strain>
    </source>
</reference>
<comment type="subunit">
    <text evidence="8">Homodimer.</text>
</comment>
<dbReference type="InterPro" id="IPR011907">
    <property type="entry name" value="RNase_III"/>
</dbReference>
<comment type="cofactor">
    <cofactor evidence="8">
        <name>Mg(2+)</name>
        <dbReference type="ChEBI" id="CHEBI:18420"/>
    </cofactor>
</comment>
<gene>
    <name evidence="8 11" type="primary">rnc</name>
    <name evidence="11" type="ORF">QUW25_01830</name>
</gene>
<proteinExistence type="inferred from homology"/>
<feature type="domain" description="DRBM" evidence="9">
    <location>
        <begin position="160"/>
        <end position="229"/>
    </location>
</feature>
<feature type="domain" description="RNase III" evidence="10">
    <location>
        <begin position="7"/>
        <end position="134"/>
    </location>
</feature>
<keyword evidence="8" id="KW-0460">Magnesium</keyword>
<dbReference type="SUPFAM" id="SSF69065">
    <property type="entry name" value="RNase III domain-like"/>
    <property type="match status" value="1"/>
</dbReference>
<keyword evidence="12" id="KW-1185">Reference proteome</keyword>
<comment type="caution">
    <text evidence="11">The sequence shown here is derived from an EMBL/GenBank/DDBJ whole genome shotgun (WGS) entry which is preliminary data.</text>
</comment>
<comment type="subcellular location">
    <subcellularLocation>
        <location evidence="8">Cytoplasm</location>
    </subcellularLocation>
</comment>
<dbReference type="RefSeq" id="WP_289510531.1">
    <property type="nucleotide sequence ID" value="NZ_JAUDEA010000002.1"/>
</dbReference>
<dbReference type="PROSITE" id="PS00517">
    <property type="entry name" value="RNASE_3_1"/>
    <property type="match status" value="1"/>
</dbReference>
<protein>
    <recommendedName>
        <fullName evidence="8">Ribonuclease 3</fullName>
        <ecNumber evidence="8">3.1.26.3</ecNumber>
    </recommendedName>
    <alternativeName>
        <fullName evidence="8">Ribonuclease III</fullName>
        <shortName evidence="8">RNase III</shortName>
    </alternativeName>
</protein>
<dbReference type="EC" id="3.1.26.3" evidence="8"/>
<dbReference type="GO" id="GO:0004525">
    <property type="term" value="F:ribonuclease III activity"/>
    <property type="evidence" value="ECO:0007669"/>
    <property type="project" value="UniProtKB-EC"/>
</dbReference>
<dbReference type="SMART" id="SM00535">
    <property type="entry name" value="RIBOc"/>
    <property type="match status" value="1"/>
</dbReference>
<feature type="binding site" evidence="8">
    <location>
        <position position="120"/>
    </location>
    <ligand>
        <name>Mg(2+)</name>
        <dbReference type="ChEBI" id="CHEBI:18420"/>
    </ligand>
</feature>
<evidence type="ECO:0000256" key="1">
    <source>
        <dbReference type="ARBA" id="ARBA00000109"/>
    </source>
</evidence>
<keyword evidence="8" id="KW-0963">Cytoplasm</keyword>
<keyword evidence="7 8" id="KW-0694">RNA-binding</keyword>
<keyword evidence="8" id="KW-0698">rRNA processing</keyword>
<dbReference type="EMBL" id="JAUDEA010000002">
    <property type="protein sequence ID" value="MDM8270430.1"/>
    <property type="molecule type" value="Genomic_DNA"/>
</dbReference>
<dbReference type="InterPro" id="IPR000999">
    <property type="entry name" value="RNase_III_dom"/>
</dbReference>
<evidence type="ECO:0000256" key="3">
    <source>
        <dbReference type="ARBA" id="ARBA00022664"/>
    </source>
</evidence>
<dbReference type="Pfam" id="PF14622">
    <property type="entry name" value="Ribonucleas_3_3"/>
    <property type="match status" value="1"/>
</dbReference>
<evidence type="ECO:0000256" key="5">
    <source>
        <dbReference type="ARBA" id="ARBA00022759"/>
    </source>
</evidence>
<evidence type="ECO:0000259" key="10">
    <source>
        <dbReference type="PROSITE" id="PS50142"/>
    </source>
</evidence>
<keyword evidence="4 8" id="KW-0540">Nuclease</keyword>
<dbReference type="InterPro" id="IPR014720">
    <property type="entry name" value="dsRBD_dom"/>
</dbReference>
<sequence length="242" mass="25767">MKMHHRVAEAERICGHHFERQELIESALTHPSAAEGKGVSASYERLEFLGDSILGAIVATDLFERFPDMDEGALTQAKISLVSGKMLSSVAERLGVAPLIVMGESEKGTGARGMHSALENVYEALVGALYLDAGYRVTHEFVLETLGPEVSPALARKPISPKSRLQEVAQRDMHCGPEYKLVSEEGPAHDPTFTSVVMVGGRRIGRGSGPSKKSSESAAAVDALVSLGYAETGDFEGAGTTN</sequence>
<dbReference type="Gene3D" id="1.10.1520.10">
    <property type="entry name" value="Ribonuclease III domain"/>
    <property type="match status" value="1"/>
</dbReference>
<dbReference type="HAMAP" id="MF_00104">
    <property type="entry name" value="RNase_III"/>
    <property type="match status" value="1"/>
</dbReference>
<comment type="catalytic activity">
    <reaction evidence="1 8">
        <text>Endonucleolytic cleavage to 5'-phosphomonoester.</text>
        <dbReference type="EC" id="3.1.26.3"/>
    </reaction>
</comment>
<dbReference type="Proteomes" id="UP001529256">
    <property type="component" value="Unassembled WGS sequence"/>
</dbReference>
<feature type="binding site" evidence="8">
    <location>
        <position position="47"/>
    </location>
    <ligand>
        <name>Mg(2+)</name>
        <dbReference type="ChEBI" id="CHEBI:18420"/>
    </ligand>
</feature>
<dbReference type="Gene3D" id="3.30.160.20">
    <property type="match status" value="1"/>
</dbReference>
<dbReference type="PROSITE" id="PS50137">
    <property type="entry name" value="DS_RBD"/>
    <property type="match status" value="1"/>
</dbReference>
<organism evidence="11 12">
    <name type="scientific">Thermophilibacter provencensis</name>
    <dbReference type="NCBI Taxonomy" id="1852386"/>
    <lineage>
        <taxon>Bacteria</taxon>
        <taxon>Bacillati</taxon>
        <taxon>Actinomycetota</taxon>
        <taxon>Coriobacteriia</taxon>
        <taxon>Coriobacteriales</taxon>
        <taxon>Atopobiaceae</taxon>
        <taxon>Thermophilibacter</taxon>
    </lineage>
</organism>
<evidence type="ECO:0000313" key="12">
    <source>
        <dbReference type="Proteomes" id="UP001529256"/>
    </source>
</evidence>
<feature type="active site" evidence="8">
    <location>
        <position position="51"/>
    </location>
</feature>
<evidence type="ECO:0000256" key="4">
    <source>
        <dbReference type="ARBA" id="ARBA00022722"/>
    </source>
</evidence>
<reference evidence="11 12" key="1">
    <citation type="submission" date="2023-06" db="EMBL/GenBank/DDBJ databases">
        <title>Identification and characterization of horizontal gene transfer across gut microbiota members of farm animals based on homology search.</title>
        <authorList>
            <person name="Schwarzerova J."/>
            <person name="Nykrynova M."/>
            <person name="Jureckova K."/>
            <person name="Cejkova D."/>
            <person name="Rychlik I."/>
        </authorList>
    </citation>
    <scope>NUCLEOTIDE SEQUENCE [LARGE SCALE GENOMIC DNA]</scope>
    <source>
        <strain evidence="11 12">153_Feed</strain>
    </source>
</reference>
<keyword evidence="8" id="KW-0819">tRNA processing</keyword>
<evidence type="ECO:0000313" key="11">
    <source>
        <dbReference type="EMBL" id="MDM8270430.1"/>
    </source>
</evidence>
<evidence type="ECO:0000256" key="6">
    <source>
        <dbReference type="ARBA" id="ARBA00022801"/>
    </source>
</evidence>
<dbReference type="CDD" id="cd00593">
    <property type="entry name" value="RIBOc"/>
    <property type="match status" value="1"/>
</dbReference>
<comment type="similarity">
    <text evidence="2">Belongs to the ribonuclease III family.</text>
</comment>
<dbReference type="PROSITE" id="PS50142">
    <property type="entry name" value="RNASE_3_2"/>
    <property type="match status" value="1"/>
</dbReference>
<name>A0ABT7V1F3_9ACTN</name>
<evidence type="ECO:0000256" key="7">
    <source>
        <dbReference type="ARBA" id="ARBA00022884"/>
    </source>
</evidence>
<keyword evidence="3 8" id="KW-0507">mRNA processing</keyword>
<keyword evidence="8" id="KW-0479">Metal-binding</keyword>
<comment type="function">
    <text evidence="8">Digests double-stranded RNA. Involved in the processing of primary rRNA transcript to yield the immediate precursors to the large and small rRNAs (23S and 16S). Processes some mRNAs, and tRNAs when they are encoded in the rRNA operon. Processes pre-crRNA and tracrRNA of type II CRISPR loci if present in the organism.</text>
</comment>
<dbReference type="InterPro" id="IPR036389">
    <property type="entry name" value="RNase_III_sf"/>
</dbReference>
<feature type="active site" evidence="8">
    <location>
        <position position="123"/>
    </location>
</feature>
<keyword evidence="5 8" id="KW-0255">Endonuclease</keyword>
<reference evidence="11 12" key="3">
    <citation type="submission" date="2023-06" db="EMBL/GenBank/DDBJ databases">
        <authorList>
            <person name="Zeman M."/>
            <person name="Kubasova T."/>
            <person name="Jahodarova E."/>
            <person name="Nykrynova M."/>
            <person name="Rychlik I."/>
        </authorList>
    </citation>
    <scope>NUCLEOTIDE SEQUENCE [LARGE SCALE GENOMIC DNA]</scope>
    <source>
        <strain evidence="11 12">153_Feed</strain>
    </source>
</reference>
<dbReference type="SMART" id="SM00358">
    <property type="entry name" value="DSRM"/>
    <property type="match status" value="1"/>
</dbReference>
<feature type="binding site" evidence="8">
    <location>
        <position position="123"/>
    </location>
    <ligand>
        <name>Mg(2+)</name>
        <dbReference type="ChEBI" id="CHEBI:18420"/>
    </ligand>
</feature>
<keyword evidence="6 8" id="KW-0378">Hydrolase</keyword>
<keyword evidence="8" id="KW-0699">rRNA-binding</keyword>
<dbReference type="PANTHER" id="PTHR11207:SF0">
    <property type="entry name" value="RIBONUCLEASE 3"/>
    <property type="match status" value="1"/>
</dbReference>
<dbReference type="Pfam" id="PF00035">
    <property type="entry name" value="dsrm"/>
    <property type="match status" value="1"/>
</dbReference>
<dbReference type="NCBIfam" id="TIGR02191">
    <property type="entry name" value="RNaseIII"/>
    <property type="match status" value="1"/>
</dbReference>
<dbReference type="CDD" id="cd10845">
    <property type="entry name" value="DSRM_RNAse_III_family"/>
    <property type="match status" value="1"/>
</dbReference>